<dbReference type="Proteomes" id="UP001063166">
    <property type="component" value="Unassembled WGS sequence"/>
</dbReference>
<evidence type="ECO:0000256" key="3">
    <source>
        <dbReference type="ARBA" id="ARBA00022840"/>
    </source>
</evidence>
<evidence type="ECO:0000313" key="7">
    <source>
        <dbReference type="Proteomes" id="UP001063166"/>
    </source>
</evidence>
<protein>
    <submittedName>
        <fullName evidence="6">RNA polymerase II CTD heptapeptide repeat kinase activity</fullName>
    </submittedName>
</protein>
<dbReference type="SUPFAM" id="SSF56112">
    <property type="entry name" value="Protein kinase-like (PK-like)"/>
    <property type="match status" value="1"/>
</dbReference>
<reference evidence="6" key="1">
    <citation type="submission" date="2022-07" db="EMBL/GenBank/DDBJ databases">
        <title>The genome of Lyophyllum shimeji provides insight into the initial evolution of ectomycorrhizal fungal genome.</title>
        <authorList>
            <person name="Kobayashi Y."/>
            <person name="Shibata T."/>
            <person name="Hirakawa H."/>
            <person name="Shigenobu S."/>
            <person name="Nishiyama T."/>
            <person name="Yamada A."/>
            <person name="Hasebe M."/>
            <person name="Kawaguchi M."/>
        </authorList>
    </citation>
    <scope>NUCLEOTIDE SEQUENCE</scope>
    <source>
        <strain evidence="6">AT787</strain>
    </source>
</reference>
<keyword evidence="7" id="KW-1185">Reference proteome</keyword>
<feature type="compositionally biased region" description="Pro residues" evidence="4">
    <location>
        <begin position="343"/>
        <end position="358"/>
    </location>
</feature>
<evidence type="ECO:0000313" key="6">
    <source>
        <dbReference type="EMBL" id="GLB43652.1"/>
    </source>
</evidence>
<dbReference type="SMART" id="SM00220">
    <property type="entry name" value="S_TKc"/>
    <property type="match status" value="1"/>
</dbReference>
<name>A0A9P3PYN8_LYOSH</name>
<dbReference type="Gene3D" id="3.30.200.20">
    <property type="entry name" value="Phosphorylase Kinase, domain 1"/>
    <property type="match status" value="1"/>
</dbReference>
<feature type="domain" description="Protein kinase" evidence="5">
    <location>
        <begin position="10"/>
        <end position="424"/>
    </location>
</feature>
<accession>A0A9P3PYN8</accession>
<sequence>MSVAQPDATDTDYELIEEGPSSKVSRTWAAVGPHPPQWVAVKSATVARKFSKEPHDIAKELRLLSALSHPNIINILADSEDPQWSVLHIWMPYIPISLPDLLASPRFSPHPFPPSFAEGERRAQRFTAVAQSIMYQTLLGLAYLHSAPRRIAHRDIKPHNILLTHDGCVKLIDFGIAWKEDEGEEAKQDDVWPESRPRMYFEVSTGPYRAPELLFGTRDYNAPALDLWSLGATFAEFFTPLRLCSPDADEEDDDAYGFGHHVGAHESPPPPFVVPRNWNAPDAMWERETLFNGSRGELGLAWSVFKIRGTPTRRNWPAFETLPDAKGVEFTVVPPVPLAPLLPNLPPSPSPSPSPSPAPTRTTSTTTTAQAAESSPDGDRDPVHFPSHDEATMSPSPLDLISRLLVYPSENRLSAAGALRHPWFTKGAVLLMPEGYEVPELEEEEEEEEEEEGKVRVGSVAAVEMEGRSLGWWVRDMLGLGHGEGVGEGEGEGDEEE</sequence>
<dbReference type="InterPro" id="IPR011009">
    <property type="entry name" value="Kinase-like_dom_sf"/>
</dbReference>
<keyword evidence="3" id="KW-0067">ATP-binding</keyword>
<gene>
    <name evidence="6" type="ORF">LshimejAT787_1401640</name>
</gene>
<evidence type="ECO:0000256" key="1">
    <source>
        <dbReference type="ARBA" id="ARBA00022527"/>
    </source>
</evidence>
<feature type="region of interest" description="Disordered" evidence="4">
    <location>
        <begin position="343"/>
        <end position="395"/>
    </location>
</feature>
<dbReference type="PANTHER" id="PTHR24055">
    <property type="entry name" value="MITOGEN-ACTIVATED PROTEIN KINASE"/>
    <property type="match status" value="1"/>
</dbReference>
<keyword evidence="1" id="KW-0723">Serine/threonine-protein kinase</keyword>
<comment type="caution">
    <text evidence="6">The sequence shown here is derived from an EMBL/GenBank/DDBJ whole genome shotgun (WGS) entry which is preliminary data.</text>
</comment>
<dbReference type="Pfam" id="PF00069">
    <property type="entry name" value="Pkinase"/>
    <property type="match status" value="1"/>
</dbReference>
<keyword evidence="6" id="KW-0418">Kinase</keyword>
<dbReference type="Gene3D" id="1.10.510.10">
    <property type="entry name" value="Transferase(Phosphotransferase) domain 1"/>
    <property type="match status" value="1"/>
</dbReference>
<dbReference type="AlphaFoldDB" id="A0A9P3PYN8"/>
<evidence type="ECO:0000259" key="5">
    <source>
        <dbReference type="PROSITE" id="PS50011"/>
    </source>
</evidence>
<dbReference type="OrthoDB" id="413582at2759"/>
<dbReference type="InterPro" id="IPR050117">
    <property type="entry name" value="MAPK"/>
</dbReference>
<feature type="compositionally biased region" description="Low complexity" evidence="4">
    <location>
        <begin position="359"/>
        <end position="375"/>
    </location>
</feature>
<dbReference type="PROSITE" id="PS50011">
    <property type="entry name" value="PROTEIN_KINASE_DOM"/>
    <property type="match status" value="1"/>
</dbReference>
<dbReference type="InterPro" id="IPR008271">
    <property type="entry name" value="Ser/Thr_kinase_AS"/>
</dbReference>
<dbReference type="EMBL" id="BRPK01000014">
    <property type="protein sequence ID" value="GLB43652.1"/>
    <property type="molecule type" value="Genomic_DNA"/>
</dbReference>
<feature type="compositionally biased region" description="Basic and acidic residues" evidence="4">
    <location>
        <begin position="377"/>
        <end position="391"/>
    </location>
</feature>
<evidence type="ECO:0000256" key="2">
    <source>
        <dbReference type="ARBA" id="ARBA00022741"/>
    </source>
</evidence>
<evidence type="ECO:0000256" key="4">
    <source>
        <dbReference type="SAM" id="MobiDB-lite"/>
    </source>
</evidence>
<proteinExistence type="predicted"/>
<organism evidence="6 7">
    <name type="scientific">Lyophyllum shimeji</name>
    <name type="common">Hon-shimeji</name>
    <name type="synonym">Tricholoma shimeji</name>
    <dbReference type="NCBI Taxonomy" id="47721"/>
    <lineage>
        <taxon>Eukaryota</taxon>
        <taxon>Fungi</taxon>
        <taxon>Dikarya</taxon>
        <taxon>Basidiomycota</taxon>
        <taxon>Agaricomycotina</taxon>
        <taxon>Agaricomycetes</taxon>
        <taxon>Agaricomycetidae</taxon>
        <taxon>Agaricales</taxon>
        <taxon>Tricholomatineae</taxon>
        <taxon>Lyophyllaceae</taxon>
        <taxon>Lyophyllum</taxon>
    </lineage>
</organism>
<dbReference type="InterPro" id="IPR000719">
    <property type="entry name" value="Prot_kinase_dom"/>
</dbReference>
<keyword evidence="6" id="KW-0808">Transferase</keyword>
<dbReference type="GO" id="GO:0004674">
    <property type="term" value="F:protein serine/threonine kinase activity"/>
    <property type="evidence" value="ECO:0007669"/>
    <property type="project" value="UniProtKB-KW"/>
</dbReference>
<keyword evidence="2" id="KW-0547">Nucleotide-binding</keyword>
<dbReference type="GO" id="GO:0005524">
    <property type="term" value="F:ATP binding"/>
    <property type="evidence" value="ECO:0007669"/>
    <property type="project" value="UniProtKB-KW"/>
</dbReference>
<dbReference type="PROSITE" id="PS00108">
    <property type="entry name" value="PROTEIN_KINASE_ST"/>
    <property type="match status" value="1"/>
</dbReference>